<gene>
    <name evidence="5" type="ORF">PXEA_LOCUS2317</name>
</gene>
<dbReference type="InterPro" id="IPR051631">
    <property type="entry name" value="Ankyrin-KH/SAM_domain"/>
</dbReference>
<evidence type="ECO:0000256" key="3">
    <source>
        <dbReference type="PROSITE-ProRule" id="PRU00023"/>
    </source>
</evidence>
<dbReference type="Proteomes" id="UP000784294">
    <property type="component" value="Unassembled WGS sequence"/>
</dbReference>
<feature type="repeat" description="ANK" evidence="3">
    <location>
        <begin position="15"/>
        <end position="47"/>
    </location>
</feature>
<dbReference type="InterPro" id="IPR036770">
    <property type="entry name" value="Ankyrin_rpt-contain_sf"/>
</dbReference>
<accession>A0A448WD49</accession>
<dbReference type="PRINTS" id="PR01415">
    <property type="entry name" value="ANKYRIN"/>
</dbReference>
<evidence type="ECO:0000313" key="5">
    <source>
        <dbReference type="EMBL" id="VEL08877.1"/>
    </source>
</evidence>
<feature type="compositionally biased region" description="Acidic residues" evidence="4">
    <location>
        <begin position="589"/>
        <end position="600"/>
    </location>
</feature>
<evidence type="ECO:0000256" key="4">
    <source>
        <dbReference type="SAM" id="MobiDB-lite"/>
    </source>
</evidence>
<dbReference type="PANTHER" id="PTHR23206">
    <property type="entry name" value="MASK PROTEIN"/>
    <property type="match status" value="1"/>
</dbReference>
<feature type="region of interest" description="Disordered" evidence="4">
    <location>
        <begin position="742"/>
        <end position="813"/>
    </location>
</feature>
<feature type="region of interest" description="Disordered" evidence="4">
    <location>
        <begin position="579"/>
        <end position="610"/>
    </location>
</feature>
<proteinExistence type="predicted"/>
<dbReference type="PROSITE" id="PS50297">
    <property type="entry name" value="ANK_REP_REGION"/>
    <property type="match status" value="5"/>
</dbReference>
<feature type="repeat" description="ANK" evidence="3">
    <location>
        <begin position="81"/>
        <end position="113"/>
    </location>
</feature>
<keyword evidence="1" id="KW-0677">Repeat</keyword>
<name>A0A448WD49_9PLAT</name>
<dbReference type="Pfam" id="PF00023">
    <property type="entry name" value="Ank"/>
    <property type="match status" value="1"/>
</dbReference>
<dbReference type="InterPro" id="IPR002110">
    <property type="entry name" value="Ankyrin_rpt"/>
</dbReference>
<dbReference type="SUPFAM" id="SSF48403">
    <property type="entry name" value="Ankyrin repeat"/>
    <property type="match status" value="1"/>
</dbReference>
<reference evidence="5" key="1">
    <citation type="submission" date="2018-11" db="EMBL/GenBank/DDBJ databases">
        <authorList>
            <consortium name="Pathogen Informatics"/>
        </authorList>
    </citation>
    <scope>NUCLEOTIDE SEQUENCE</scope>
</reference>
<sequence>MVVIGADVNSKTEETQETALTLAACGGFIEVCKMLLDAGADIEVGGVGCSTPLMEAAQEGHLDLVAALIKRGANVNSITATGDTALHYAAENGHVKVCQLLLASGADINAMPEGGRTPLMKAARAGHLEVAQLFVERGVPINQATVQNDANVLSLACNGGHVKVVEYLIQNGADPQYLLRDGCTMLIEAARSGNSNVLRLLLDYPKCLIPPSPPPHPPPPPPPVSVSAGNILSTGTHTHHTAHCLASSGAGDLAVGQPLPIHSGHLAPHVHHSQMIPSTILSFPLATSASASSTGLPLNTVVGNGTASGLPGGSALLYATGKSESLPGLPTSSHEAAALGGHLPHLPAANRLSPASQSDVTPTAINSGGLTLDHLEPIGSNNPGAAGTSSLVAGAGAAGDNHLSLWLNHLFTYVYAVGRVAGYAAVHRSQQSAGPATQHFHAATSDACSIGNGDLVPGAASHLRLANDQKTSAAIPSHQCCQSLANSSLHTDPAHTSLPPPPPPPLPHQWTQQHQLLLQQALANGAMCPEDIRAGLLAIFQDFVVDNRKDKEEITRCLEAFMYPLNAPSIRSGIDTSSVSADLLGRPNEDEEETNDDDEVERVPETSERQQLLSIGGLADESSLQLCKPRIKRSSRVTESSTVSVVQNRHAYQMAGGDFALPIDDPGQSGQPCNSGLLSACPIVASLASTSAIGTVSTSLSSPIPGSFLHTLISEQAVSRGSGITTSPVVATASLNLPNSISSPATSSEGRSSAASLASSSSSTSSSSSSSSIPSSEVSLEANKRQKHYFVQQQQRKKKKLPSDKPFGVLSETKSPSLTIGQAIKTEFLDSMSPNGIANASSGLNVHMSCAGSSAALLTLPTGQQLHLAHMMANGTNMSSGSIYSDQLTGLTSEASSAPSTLGHDLASYRPLVRTLIILSLPISNISNTLKL</sequence>
<feature type="region of interest" description="Disordered" evidence="4">
    <location>
        <begin position="488"/>
        <end position="509"/>
    </location>
</feature>
<comment type="caution">
    <text evidence="5">The sequence shown here is derived from an EMBL/GenBank/DDBJ whole genome shotgun (WGS) entry which is preliminary data.</text>
</comment>
<protein>
    <submittedName>
        <fullName evidence="5">Uncharacterized protein</fullName>
    </submittedName>
</protein>
<keyword evidence="6" id="KW-1185">Reference proteome</keyword>
<feature type="compositionally biased region" description="Pro residues" evidence="4">
    <location>
        <begin position="498"/>
        <end position="507"/>
    </location>
</feature>
<feature type="repeat" description="ANK" evidence="3">
    <location>
        <begin position="114"/>
        <end position="146"/>
    </location>
</feature>
<feature type="repeat" description="ANK" evidence="3">
    <location>
        <begin position="148"/>
        <end position="174"/>
    </location>
</feature>
<dbReference type="AlphaFoldDB" id="A0A448WD49"/>
<feature type="repeat" description="ANK" evidence="3">
    <location>
        <begin position="48"/>
        <end position="80"/>
    </location>
</feature>
<dbReference type="EMBL" id="CAAALY010004946">
    <property type="protein sequence ID" value="VEL08877.1"/>
    <property type="molecule type" value="Genomic_DNA"/>
</dbReference>
<dbReference type="PROSITE" id="PS50088">
    <property type="entry name" value="ANK_REPEAT"/>
    <property type="match status" value="5"/>
</dbReference>
<evidence type="ECO:0000313" key="6">
    <source>
        <dbReference type="Proteomes" id="UP000784294"/>
    </source>
</evidence>
<dbReference type="OrthoDB" id="7464126at2759"/>
<dbReference type="Gene3D" id="1.25.40.20">
    <property type="entry name" value="Ankyrin repeat-containing domain"/>
    <property type="match status" value="2"/>
</dbReference>
<dbReference type="SMART" id="SM00248">
    <property type="entry name" value="ANK"/>
    <property type="match status" value="6"/>
</dbReference>
<keyword evidence="2 3" id="KW-0040">ANK repeat</keyword>
<dbReference type="Pfam" id="PF12796">
    <property type="entry name" value="Ank_2"/>
    <property type="match status" value="2"/>
</dbReference>
<dbReference type="PANTHER" id="PTHR23206:SF8">
    <property type="entry name" value="ANKYRIN REPEAT AND KH DOMAIN-CONTAINING 1"/>
    <property type="match status" value="1"/>
</dbReference>
<evidence type="ECO:0000256" key="1">
    <source>
        <dbReference type="ARBA" id="ARBA00022737"/>
    </source>
</evidence>
<evidence type="ECO:0000256" key="2">
    <source>
        <dbReference type="ARBA" id="ARBA00023043"/>
    </source>
</evidence>
<feature type="compositionally biased region" description="Low complexity" evidence="4">
    <location>
        <begin position="747"/>
        <end position="776"/>
    </location>
</feature>
<organism evidence="5 6">
    <name type="scientific">Protopolystoma xenopodis</name>
    <dbReference type="NCBI Taxonomy" id="117903"/>
    <lineage>
        <taxon>Eukaryota</taxon>
        <taxon>Metazoa</taxon>
        <taxon>Spiralia</taxon>
        <taxon>Lophotrochozoa</taxon>
        <taxon>Platyhelminthes</taxon>
        <taxon>Monogenea</taxon>
        <taxon>Polyopisthocotylea</taxon>
        <taxon>Polystomatidea</taxon>
        <taxon>Polystomatidae</taxon>
        <taxon>Protopolystoma</taxon>
    </lineage>
</organism>